<gene>
    <name evidence="2" type="ORF">FCL42_14610</name>
</gene>
<dbReference type="GO" id="GO:0019068">
    <property type="term" value="P:virion assembly"/>
    <property type="evidence" value="ECO:0007669"/>
    <property type="project" value="InterPro"/>
</dbReference>
<organism evidence="2 3">
    <name type="scientific">Ferrimonas aestuarii</name>
    <dbReference type="NCBI Taxonomy" id="2569539"/>
    <lineage>
        <taxon>Bacteria</taxon>
        <taxon>Pseudomonadati</taxon>
        <taxon>Pseudomonadota</taxon>
        <taxon>Gammaproteobacteria</taxon>
        <taxon>Alteromonadales</taxon>
        <taxon>Ferrimonadaceae</taxon>
        <taxon>Ferrimonas</taxon>
    </lineage>
</organism>
<dbReference type="AlphaFoldDB" id="A0A4U1BLY8"/>
<proteinExistence type="predicted"/>
<keyword evidence="3" id="KW-1185">Reference proteome</keyword>
<accession>A0A4U1BLY8</accession>
<reference evidence="2 3" key="1">
    <citation type="submission" date="2019-04" db="EMBL/GenBank/DDBJ databases">
        <authorList>
            <person name="Hwang J.C."/>
        </authorList>
    </citation>
    <scope>NUCLEOTIDE SEQUENCE [LARGE SCALE GENOMIC DNA]</scope>
    <source>
        <strain evidence="2 3">IMCC35002</strain>
    </source>
</reference>
<dbReference type="InterPro" id="IPR006429">
    <property type="entry name" value="Phage_lambda_portal"/>
</dbReference>
<dbReference type="OrthoDB" id="622132at2"/>
<name>A0A4U1BLY8_9GAMM</name>
<dbReference type="NCBIfam" id="TIGR01539">
    <property type="entry name" value="portal_lambda"/>
    <property type="match status" value="1"/>
</dbReference>
<protein>
    <submittedName>
        <fullName evidence="2">Phage portal protein</fullName>
    </submittedName>
</protein>
<feature type="region of interest" description="Disordered" evidence="1">
    <location>
        <begin position="472"/>
        <end position="504"/>
    </location>
</feature>
<dbReference type="Pfam" id="PF05136">
    <property type="entry name" value="Phage_portal_2"/>
    <property type="match status" value="1"/>
</dbReference>
<evidence type="ECO:0000256" key="1">
    <source>
        <dbReference type="SAM" id="MobiDB-lite"/>
    </source>
</evidence>
<feature type="compositionally biased region" description="Polar residues" evidence="1">
    <location>
        <begin position="488"/>
        <end position="504"/>
    </location>
</feature>
<evidence type="ECO:0000313" key="3">
    <source>
        <dbReference type="Proteomes" id="UP000305675"/>
    </source>
</evidence>
<dbReference type="EMBL" id="SWCJ01000012">
    <property type="protein sequence ID" value="TKB53300.1"/>
    <property type="molecule type" value="Genomic_DNA"/>
</dbReference>
<dbReference type="GO" id="GO:0005198">
    <property type="term" value="F:structural molecule activity"/>
    <property type="evidence" value="ECO:0007669"/>
    <property type="project" value="InterPro"/>
</dbReference>
<comment type="caution">
    <text evidence="2">The sequence shown here is derived from an EMBL/GenBank/DDBJ whole genome shotgun (WGS) entry which is preliminary data.</text>
</comment>
<dbReference type="RefSeq" id="WP_136864167.1">
    <property type="nucleotide sequence ID" value="NZ_SWCJ01000012.1"/>
</dbReference>
<sequence length="504" mass="56757">MNWLERAIEVVSPSWAAGRAANRLQIKGFEAAMPSVHHKAKREGRSMNDAIGFAGASIREQARWLDENHDLVIGLLDKMEERVVGAKGIQIEPNPLSVSGERHEKLAKEIRRRWAARSLKPEVTGRFTRPQMERLVARHWLRDGEMFGQQVLGIVPGLNHPSGGAYSIELLPAEFVPIDATGEFEGQRLKQGCLLNSWNQITGYRVYKMHPREYFSREMKTIPAVNMLHLALRRNTNALRGMSLLHGVIKRLSDLKDYEDSERIAARIAAALAFYIKRGDTSEYDTGSYDKAAKKRQIKFAPGMTFDDLAPGEDVGMIESNRPNTHLSEFRNGQLRAVASGSRSGYSSIAREYKGSYSSQRQELVETNEGYAVFQDEFVAQWSRPDYRTWLKMEQLHPTDPLVLPPELDLKTLFDATYYGPVMPWIDPAKESQAWKMGIRGGGATQAEWIRARGGNPDEVKAQRKAEVEWNNDNDLVFDTDAGKVSNAGVSHSTSPLDSETQQE</sequence>
<evidence type="ECO:0000313" key="2">
    <source>
        <dbReference type="EMBL" id="TKB53300.1"/>
    </source>
</evidence>
<dbReference type="Proteomes" id="UP000305675">
    <property type="component" value="Unassembled WGS sequence"/>
</dbReference>